<protein>
    <submittedName>
        <fullName evidence="1">Uncharacterized protein</fullName>
    </submittedName>
</protein>
<proteinExistence type="predicted"/>
<dbReference type="RefSeq" id="WP_130289944.1">
    <property type="nucleotide sequence ID" value="NZ_SHKL01000001.1"/>
</dbReference>
<accession>A0A4Q7UU82</accession>
<sequence length="76" mass="8664">MWKHTVVATAARAFSVNDLTRSAHRRPGNVVLGRMRDADGLPDRYVERAKDLVRTCETHRILRPGDRFDGSAFTLR</sequence>
<dbReference type="OrthoDB" id="653491at2"/>
<keyword evidence="2" id="KW-1185">Reference proteome</keyword>
<dbReference type="AlphaFoldDB" id="A0A4Q7UU82"/>
<gene>
    <name evidence="1" type="ORF">EV383_2364</name>
</gene>
<dbReference type="EMBL" id="SHKL01000001">
    <property type="protein sequence ID" value="RZT85497.1"/>
    <property type="molecule type" value="Genomic_DNA"/>
</dbReference>
<evidence type="ECO:0000313" key="1">
    <source>
        <dbReference type="EMBL" id="RZT85497.1"/>
    </source>
</evidence>
<dbReference type="Proteomes" id="UP000291591">
    <property type="component" value="Unassembled WGS sequence"/>
</dbReference>
<organism evidence="1 2">
    <name type="scientific">Pseudonocardia sediminis</name>
    <dbReference type="NCBI Taxonomy" id="1397368"/>
    <lineage>
        <taxon>Bacteria</taxon>
        <taxon>Bacillati</taxon>
        <taxon>Actinomycetota</taxon>
        <taxon>Actinomycetes</taxon>
        <taxon>Pseudonocardiales</taxon>
        <taxon>Pseudonocardiaceae</taxon>
        <taxon>Pseudonocardia</taxon>
    </lineage>
</organism>
<name>A0A4Q7UU82_PSEST</name>
<evidence type="ECO:0000313" key="2">
    <source>
        <dbReference type="Proteomes" id="UP000291591"/>
    </source>
</evidence>
<comment type="caution">
    <text evidence="1">The sequence shown here is derived from an EMBL/GenBank/DDBJ whole genome shotgun (WGS) entry which is preliminary data.</text>
</comment>
<reference evidence="1 2" key="1">
    <citation type="submission" date="2019-02" db="EMBL/GenBank/DDBJ databases">
        <title>Sequencing the genomes of 1000 actinobacteria strains.</title>
        <authorList>
            <person name="Klenk H.-P."/>
        </authorList>
    </citation>
    <scope>NUCLEOTIDE SEQUENCE [LARGE SCALE GENOMIC DNA]</scope>
    <source>
        <strain evidence="1 2">DSM 45779</strain>
    </source>
</reference>